<reference evidence="1" key="1">
    <citation type="journal article" date="2020" name="Stud. Mycol.">
        <title>101 Dothideomycetes genomes: a test case for predicting lifestyles and emergence of pathogens.</title>
        <authorList>
            <person name="Haridas S."/>
            <person name="Albert R."/>
            <person name="Binder M."/>
            <person name="Bloem J."/>
            <person name="Labutti K."/>
            <person name="Salamov A."/>
            <person name="Andreopoulos B."/>
            <person name="Baker S."/>
            <person name="Barry K."/>
            <person name="Bills G."/>
            <person name="Bluhm B."/>
            <person name="Cannon C."/>
            <person name="Castanera R."/>
            <person name="Culley D."/>
            <person name="Daum C."/>
            <person name="Ezra D."/>
            <person name="Gonzalez J."/>
            <person name="Henrissat B."/>
            <person name="Kuo A."/>
            <person name="Liang C."/>
            <person name="Lipzen A."/>
            <person name="Lutzoni F."/>
            <person name="Magnuson J."/>
            <person name="Mondo S."/>
            <person name="Nolan M."/>
            <person name="Ohm R."/>
            <person name="Pangilinan J."/>
            <person name="Park H.-J."/>
            <person name="Ramirez L."/>
            <person name="Alfaro M."/>
            <person name="Sun H."/>
            <person name="Tritt A."/>
            <person name="Yoshinaga Y."/>
            <person name="Zwiers L.-H."/>
            <person name="Turgeon B."/>
            <person name="Goodwin S."/>
            <person name="Spatafora J."/>
            <person name="Crous P."/>
            <person name="Grigoriev I."/>
        </authorList>
    </citation>
    <scope>NUCLEOTIDE SEQUENCE</scope>
    <source>
        <strain evidence="1">CBS 130266</strain>
    </source>
</reference>
<dbReference type="AlphaFoldDB" id="A0A9P4NWV6"/>
<keyword evidence="2" id="KW-1185">Reference proteome</keyword>
<dbReference type="EMBL" id="MU007025">
    <property type="protein sequence ID" value="KAF2432674.1"/>
    <property type="molecule type" value="Genomic_DNA"/>
</dbReference>
<dbReference type="InterPro" id="IPR011009">
    <property type="entry name" value="Kinase-like_dom_sf"/>
</dbReference>
<dbReference type="OrthoDB" id="5134445at2759"/>
<gene>
    <name evidence="1" type="ORF">EJ08DRAFT_677542</name>
</gene>
<name>A0A9P4NWV6_9PEZI</name>
<proteinExistence type="predicted"/>
<organism evidence="1 2">
    <name type="scientific">Tothia fuscella</name>
    <dbReference type="NCBI Taxonomy" id="1048955"/>
    <lineage>
        <taxon>Eukaryota</taxon>
        <taxon>Fungi</taxon>
        <taxon>Dikarya</taxon>
        <taxon>Ascomycota</taxon>
        <taxon>Pezizomycotina</taxon>
        <taxon>Dothideomycetes</taxon>
        <taxon>Pleosporomycetidae</taxon>
        <taxon>Venturiales</taxon>
        <taxon>Cylindrosympodiaceae</taxon>
        <taxon>Tothia</taxon>
    </lineage>
</organism>
<dbReference type="Proteomes" id="UP000800235">
    <property type="component" value="Unassembled WGS sequence"/>
</dbReference>
<dbReference type="SUPFAM" id="SSF56112">
    <property type="entry name" value="Protein kinase-like (PK-like)"/>
    <property type="match status" value="1"/>
</dbReference>
<comment type="caution">
    <text evidence="1">The sequence shown here is derived from an EMBL/GenBank/DDBJ whole genome shotgun (WGS) entry which is preliminary data.</text>
</comment>
<evidence type="ECO:0008006" key="3">
    <source>
        <dbReference type="Google" id="ProtNLM"/>
    </source>
</evidence>
<sequence>MHHAKAMANPYSPGNTLVVQVESSQSCTATIIKTFEPFTLSCVVLVQVDCPLLQLKGEYVLKLFDRRFATQLREDNKVSPWNPQLEDQYLEYYYKAETSAYDKLSHMQGREIPQLLTRGIMTSPPTSDSTSEYLNCPAILLEYLKGSPLTDLAKFAPREVWQDICDEAIRIINGICDHYIRNKDVNTRSFIIRGNPSATEFSVRMIDFGHCVLKGADEGEQDWRKRKAREDEEGAIGVVMQRKLKGGFIYTRSSEAESLSYEFMREEPGD</sequence>
<evidence type="ECO:0000313" key="2">
    <source>
        <dbReference type="Proteomes" id="UP000800235"/>
    </source>
</evidence>
<protein>
    <recommendedName>
        <fullName evidence="3">Protein kinase domain-containing protein</fullName>
    </recommendedName>
</protein>
<evidence type="ECO:0000313" key="1">
    <source>
        <dbReference type="EMBL" id="KAF2432674.1"/>
    </source>
</evidence>
<accession>A0A9P4NWV6</accession>